<dbReference type="InterPro" id="IPR013328">
    <property type="entry name" value="6PGD_dom2"/>
</dbReference>
<dbReference type="Pfam" id="PF07991">
    <property type="entry name" value="KARI_N"/>
    <property type="match status" value="1"/>
</dbReference>
<dbReference type="GO" id="GO:0009099">
    <property type="term" value="P:L-valine biosynthetic process"/>
    <property type="evidence" value="ECO:0000318"/>
    <property type="project" value="GO_Central"/>
</dbReference>
<keyword evidence="26" id="KW-0413">Isomerase</keyword>
<dbReference type="AlphaFoldDB" id="A0A1Y1IR35"/>
<dbReference type="PANTHER" id="PTHR21371:SF1">
    <property type="entry name" value="KETOL-ACID REDUCTOISOMERASE, MITOCHONDRIAL"/>
    <property type="match status" value="1"/>
</dbReference>
<dbReference type="InterPro" id="IPR008927">
    <property type="entry name" value="6-PGluconate_DH-like_C_sf"/>
</dbReference>
<evidence type="ECO:0000256" key="3">
    <source>
        <dbReference type="ARBA" id="ARBA00004864"/>
    </source>
</evidence>
<dbReference type="InterPro" id="IPR000506">
    <property type="entry name" value="KARI_C"/>
</dbReference>
<evidence type="ECO:0000256" key="12">
    <source>
        <dbReference type="ARBA" id="ARBA00022842"/>
    </source>
</evidence>
<dbReference type="SUPFAM" id="SSF51735">
    <property type="entry name" value="NAD(P)-binding Rossmann-fold domains"/>
    <property type="match status" value="1"/>
</dbReference>
<keyword evidence="10" id="KW-0934">Plastid</keyword>
<dbReference type="EMBL" id="DF237676">
    <property type="protein sequence ID" value="GAQ91097.1"/>
    <property type="molecule type" value="Genomic_DNA"/>
</dbReference>
<evidence type="ECO:0000256" key="6">
    <source>
        <dbReference type="ARBA" id="ARBA00011738"/>
    </source>
</evidence>
<comment type="pathway">
    <text evidence="3">Amino-acid biosynthesis; L-valine biosynthesis; L-valine from pyruvate: step 2/4.</text>
</comment>
<comment type="catalytic activity">
    <reaction evidence="19">
        <text>(2R,3R)-2,3-dihydroxy-3-methylpentanoate + NADP(+) = (S)-2-ethyl-2-hydroxy-3-oxobutanoate + NADPH + H(+)</text>
        <dbReference type="Rhea" id="RHEA:13493"/>
        <dbReference type="ChEBI" id="CHEBI:15378"/>
        <dbReference type="ChEBI" id="CHEBI:49256"/>
        <dbReference type="ChEBI" id="CHEBI:49258"/>
        <dbReference type="ChEBI" id="CHEBI:57783"/>
        <dbReference type="ChEBI" id="CHEBI:58349"/>
        <dbReference type="EC" id="1.1.1.86"/>
    </reaction>
</comment>
<evidence type="ECO:0000256" key="16">
    <source>
        <dbReference type="ARBA" id="ARBA00023304"/>
    </source>
</evidence>
<dbReference type="Proteomes" id="UP000054558">
    <property type="component" value="Unassembled WGS sequence"/>
</dbReference>
<keyword evidence="9 22" id="KW-0028">Amino-acid biosynthesis</keyword>
<name>A0A1Y1IR35_KLENI</name>
<dbReference type="PROSITE" id="PS51850">
    <property type="entry name" value="KARI_N"/>
    <property type="match status" value="1"/>
</dbReference>
<accession>A0A1Y1IR35</accession>
<evidence type="ECO:0000256" key="18">
    <source>
        <dbReference type="ARBA" id="ARBA00030593"/>
    </source>
</evidence>
<evidence type="ECO:0000256" key="5">
    <source>
        <dbReference type="ARBA" id="ARBA00010318"/>
    </source>
</evidence>
<keyword evidence="13" id="KW-0521">NADP</keyword>
<comment type="cofactor">
    <cofactor evidence="1">
        <name>Mg(2+)</name>
        <dbReference type="ChEBI" id="CHEBI:18420"/>
    </cofactor>
</comment>
<feature type="signal peptide" evidence="23">
    <location>
        <begin position="1"/>
        <end position="21"/>
    </location>
</feature>
<dbReference type="InterPro" id="IPR013023">
    <property type="entry name" value="KARI"/>
</dbReference>
<feature type="binding site" evidence="22">
    <location>
        <position position="497"/>
    </location>
    <ligand>
        <name>Mg(2+)</name>
        <dbReference type="ChEBI" id="CHEBI:18420"/>
        <label>2</label>
    </ligand>
</feature>
<comment type="subcellular location">
    <subcellularLocation>
        <location evidence="2">Plastid</location>
        <location evidence="2">Chloroplast</location>
    </subcellularLocation>
</comment>
<evidence type="ECO:0000256" key="19">
    <source>
        <dbReference type="ARBA" id="ARBA00047612"/>
    </source>
</evidence>
<reference evidence="26 27" key="1">
    <citation type="journal article" date="2014" name="Nat. Commun.">
        <title>Klebsormidium flaccidum genome reveals primary factors for plant terrestrial adaptation.</title>
        <authorList>
            <person name="Hori K."/>
            <person name="Maruyama F."/>
            <person name="Fujisawa T."/>
            <person name="Togashi T."/>
            <person name="Yamamoto N."/>
            <person name="Seo M."/>
            <person name="Sato S."/>
            <person name="Yamada T."/>
            <person name="Mori H."/>
            <person name="Tajima N."/>
            <person name="Moriyama T."/>
            <person name="Ikeuchi M."/>
            <person name="Watanabe M."/>
            <person name="Wada H."/>
            <person name="Kobayashi K."/>
            <person name="Saito M."/>
            <person name="Masuda T."/>
            <person name="Sasaki-Sekimoto Y."/>
            <person name="Mashiguchi K."/>
            <person name="Awai K."/>
            <person name="Shimojima M."/>
            <person name="Masuda S."/>
            <person name="Iwai M."/>
            <person name="Nobusawa T."/>
            <person name="Narise T."/>
            <person name="Kondo S."/>
            <person name="Saito H."/>
            <person name="Sato R."/>
            <person name="Murakawa M."/>
            <person name="Ihara Y."/>
            <person name="Oshima-Yamada Y."/>
            <person name="Ohtaka K."/>
            <person name="Satoh M."/>
            <person name="Sonobe K."/>
            <person name="Ishii M."/>
            <person name="Ohtani R."/>
            <person name="Kanamori-Sato M."/>
            <person name="Honoki R."/>
            <person name="Miyazaki D."/>
            <person name="Mochizuki H."/>
            <person name="Umetsu J."/>
            <person name="Higashi K."/>
            <person name="Shibata D."/>
            <person name="Kamiya Y."/>
            <person name="Sato N."/>
            <person name="Nakamura Y."/>
            <person name="Tabata S."/>
            <person name="Ida S."/>
            <person name="Kurokawa K."/>
            <person name="Ohta H."/>
        </authorList>
    </citation>
    <scope>NUCLEOTIDE SEQUENCE [LARGE SCALE GENOMIC DNA]</scope>
    <source>
        <strain evidence="26 27">NIES-2285</strain>
    </source>
</reference>
<dbReference type="FunFam" id="1.10.1040.10:FF:000015">
    <property type="entry name" value="Ketol-acid reductoisomerase"/>
    <property type="match status" value="1"/>
</dbReference>
<evidence type="ECO:0000256" key="15">
    <source>
        <dbReference type="ARBA" id="ARBA00023002"/>
    </source>
</evidence>
<keyword evidence="16 22" id="KW-0100">Branched-chain amino acid biosynthesis</keyword>
<feature type="domain" description="KARI N-terminal Rossmann" evidence="24">
    <location>
        <begin position="113"/>
        <end position="315"/>
    </location>
</feature>
<dbReference type="GO" id="GO:0042803">
    <property type="term" value="F:protein homodimerization activity"/>
    <property type="evidence" value="ECO:0007669"/>
    <property type="project" value="UniProtKB-ARBA"/>
</dbReference>
<dbReference type="InterPro" id="IPR036291">
    <property type="entry name" value="NAD(P)-bd_dom_sf"/>
</dbReference>
<dbReference type="Pfam" id="PF01450">
    <property type="entry name" value="KARI_C"/>
    <property type="match status" value="2"/>
</dbReference>
<feature type="binding site" evidence="22">
    <location>
        <position position="320"/>
    </location>
    <ligand>
        <name>Mg(2+)</name>
        <dbReference type="ChEBI" id="CHEBI:18420"/>
        <label>2</label>
    </ligand>
</feature>
<comment type="subunit">
    <text evidence="6">Homodimer.</text>
</comment>
<evidence type="ECO:0000256" key="23">
    <source>
        <dbReference type="SAM" id="SignalP"/>
    </source>
</evidence>
<evidence type="ECO:0000313" key="26">
    <source>
        <dbReference type="EMBL" id="GAQ91097.1"/>
    </source>
</evidence>
<dbReference type="OrthoDB" id="10255643at2759"/>
<dbReference type="STRING" id="105231.A0A1Y1IR35"/>
<evidence type="ECO:0000256" key="8">
    <source>
        <dbReference type="ARBA" id="ARBA00022528"/>
    </source>
</evidence>
<evidence type="ECO:0000256" key="9">
    <source>
        <dbReference type="ARBA" id="ARBA00022605"/>
    </source>
</evidence>
<evidence type="ECO:0000259" key="24">
    <source>
        <dbReference type="PROSITE" id="PS51850"/>
    </source>
</evidence>
<evidence type="ECO:0000256" key="14">
    <source>
        <dbReference type="ARBA" id="ARBA00022946"/>
    </source>
</evidence>
<protein>
    <recommendedName>
        <fullName evidence="21">Ketol-acid reductoisomerase, chloroplastic</fullName>
        <ecNumber evidence="7">1.1.1.86</ecNumber>
    </recommendedName>
    <alternativeName>
        <fullName evidence="18">Acetohydroxy-acid reductoisomerase</fullName>
    </alternativeName>
    <alternativeName>
        <fullName evidence="17">Alpha-keto-beta-hydroxylacyl reductoisomerase</fullName>
    </alternativeName>
</protein>
<evidence type="ECO:0000256" key="20">
    <source>
        <dbReference type="ARBA" id="ARBA00049021"/>
    </source>
</evidence>
<keyword evidence="23" id="KW-0732">Signal</keyword>
<dbReference type="GO" id="GO:0070402">
    <property type="term" value="F:NADPH binding"/>
    <property type="evidence" value="ECO:0007669"/>
    <property type="project" value="UniProtKB-ARBA"/>
</dbReference>
<feature type="binding site" evidence="22">
    <location>
        <position position="523"/>
    </location>
    <ligand>
        <name>substrate</name>
    </ligand>
</feature>
<comment type="similarity">
    <text evidence="5 22">Belongs to the ketol-acid reductoisomerase family.</text>
</comment>
<evidence type="ECO:0000256" key="1">
    <source>
        <dbReference type="ARBA" id="ARBA00001946"/>
    </source>
</evidence>
<dbReference type="Gene3D" id="3.40.50.720">
    <property type="entry name" value="NAD(P)-binding Rossmann-like Domain"/>
    <property type="match status" value="1"/>
</dbReference>
<feature type="binding site" evidence="22">
    <location>
        <position position="501"/>
    </location>
    <ligand>
        <name>Mg(2+)</name>
        <dbReference type="ChEBI" id="CHEBI:18420"/>
        <label>2</label>
    </ligand>
</feature>
<feature type="domain" description="KARI C-terminal knotted" evidence="25">
    <location>
        <begin position="312"/>
        <end position="460"/>
    </location>
</feature>
<evidence type="ECO:0000256" key="10">
    <source>
        <dbReference type="ARBA" id="ARBA00022640"/>
    </source>
</evidence>
<dbReference type="FunFam" id="3.40.50.720:FF:000146">
    <property type="entry name" value="Ketol-acid reductoisomerase"/>
    <property type="match status" value="1"/>
</dbReference>
<keyword evidence="11 22" id="KW-0479">Metal-binding</keyword>
<keyword evidence="15 22" id="KW-0560">Oxidoreductase</keyword>
<evidence type="ECO:0000256" key="21">
    <source>
        <dbReference type="ARBA" id="ARBA00074052"/>
    </source>
</evidence>
<evidence type="ECO:0000256" key="22">
    <source>
        <dbReference type="PROSITE-ProRule" id="PRU01198"/>
    </source>
</evidence>
<keyword evidence="14" id="KW-0809">Transit peptide</keyword>
<evidence type="ECO:0000256" key="4">
    <source>
        <dbReference type="ARBA" id="ARBA00004885"/>
    </source>
</evidence>
<dbReference type="PANTHER" id="PTHR21371">
    <property type="entry name" value="KETOL-ACID REDUCTOISOMERASE, MITOCHONDRIAL"/>
    <property type="match status" value="1"/>
</dbReference>
<dbReference type="Gene3D" id="1.10.1040.10">
    <property type="entry name" value="N-(1-d-carboxylethyl)-l-norvaline Dehydrogenase, domain 2"/>
    <property type="match status" value="1"/>
</dbReference>
<dbReference type="OMA" id="MVDNCSF"/>
<dbReference type="EC" id="1.1.1.86" evidence="7"/>
<dbReference type="GO" id="GO:0004455">
    <property type="term" value="F:ketol-acid reductoisomerase activity"/>
    <property type="evidence" value="ECO:0000318"/>
    <property type="project" value="GO_Central"/>
</dbReference>
<feature type="binding site" evidence="22">
    <location>
        <position position="324"/>
    </location>
    <ligand>
        <name>Mg(2+)</name>
        <dbReference type="ChEBI" id="CHEBI:18420"/>
        <label>1</label>
    </ligand>
</feature>
<dbReference type="UniPathway" id="UPA00049">
    <property type="reaction ID" value="UER00060"/>
</dbReference>
<evidence type="ECO:0000256" key="17">
    <source>
        <dbReference type="ARBA" id="ARBA00030209"/>
    </source>
</evidence>
<comment type="caution">
    <text evidence="22">Lacks conserved residue(s) required for the propagation of feature annotation.</text>
</comment>
<feature type="binding site" evidence="22">
    <location>
        <position position="320"/>
    </location>
    <ligand>
        <name>Mg(2+)</name>
        <dbReference type="ChEBI" id="CHEBI:18420"/>
        <label>1</label>
    </ligand>
</feature>
<evidence type="ECO:0000256" key="2">
    <source>
        <dbReference type="ARBA" id="ARBA00004229"/>
    </source>
</evidence>
<dbReference type="GO" id="GO:0000287">
    <property type="term" value="F:magnesium ion binding"/>
    <property type="evidence" value="ECO:0007669"/>
    <property type="project" value="UniProtKB-ARBA"/>
</dbReference>
<feature type="domain" description="KARI C-terminal knotted" evidence="25">
    <location>
        <begin position="466"/>
        <end position="597"/>
    </location>
</feature>
<evidence type="ECO:0000256" key="11">
    <source>
        <dbReference type="ARBA" id="ARBA00022723"/>
    </source>
</evidence>
<dbReference type="UniPathway" id="UPA00047">
    <property type="reaction ID" value="UER00056"/>
</dbReference>
<keyword evidence="27" id="KW-1185">Reference proteome</keyword>
<comment type="catalytic activity">
    <reaction evidence="20">
        <text>(2R)-2,3-dihydroxy-3-methylbutanoate + NADP(+) = (2S)-2-acetolactate + NADPH + H(+)</text>
        <dbReference type="Rhea" id="RHEA:22068"/>
        <dbReference type="ChEBI" id="CHEBI:15378"/>
        <dbReference type="ChEBI" id="CHEBI:49072"/>
        <dbReference type="ChEBI" id="CHEBI:57783"/>
        <dbReference type="ChEBI" id="CHEBI:58349"/>
        <dbReference type="ChEBI" id="CHEBI:58476"/>
        <dbReference type="EC" id="1.1.1.86"/>
    </reaction>
</comment>
<organism evidence="26 27">
    <name type="scientific">Klebsormidium nitens</name>
    <name type="common">Green alga</name>
    <name type="synonym">Ulothrix nitens</name>
    <dbReference type="NCBI Taxonomy" id="105231"/>
    <lineage>
        <taxon>Eukaryota</taxon>
        <taxon>Viridiplantae</taxon>
        <taxon>Streptophyta</taxon>
        <taxon>Klebsormidiophyceae</taxon>
        <taxon>Klebsormidiales</taxon>
        <taxon>Klebsormidiaceae</taxon>
        <taxon>Klebsormidium</taxon>
    </lineage>
</organism>
<comment type="pathway">
    <text evidence="4">Amino-acid biosynthesis; L-isoleucine biosynthesis; L-isoleucine from 2-oxobutanoate: step 2/4.</text>
</comment>
<dbReference type="GO" id="GO:0009097">
    <property type="term" value="P:isoleucine biosynthetic process"/>
    <property type="evidence" value="ECO:0000318"/>
    <property type="project" value="GO_Central"/>
</dbReference>
<evidence type="ECO:0000256" key="13">
    <source>
        <dbReference type="ARBA" id="ARBA00022857"/>
    </source>
</evidence>
<evidence type="ECO:0000259" key="25">
    <source>
        <dbReference type="PROSITE" id="PS51851"/>
    </source>
</evidence>
<evidence type="ECO:0000256" key="7">
    <source>
        <dbReference type="ARBA" id="ARBA00013102"/>
    </source>
</evidence>
<dbReference type="GO" id="GO:0009507">
    <property type="term" value="C:chloroplast"/>
    <property type="evidence" value="ECO:0007669"/>
    <property type="project" value="UniProtKB-SubCell"/>
</dbReference>
<sequence>MATSLALKSSAALWSFSAASATKAAPAPAPHAVLPRFAGLQGGAKQVELVAGVSRGFFEVAAAQAAGKRPCSCAVQMVAATAAEPAVTRTYDFDTKVFNKERINLAGHEEHIVRGGRSVFPLVAEAFKGIKQIGVLGWGSQGPAQAQNLRDTLAEINSDIKVRIGLRKGSRSVADAQAMGFKEEDGTLGDIMDTVAGSDLLLLLISDAAQANNYKEILGAMKPGSTLGLSHGFLLGHLQAQGDKFRDDINVVAVCPKGMGPSVRRLYEQGKEVDGAGINASFAVEQDVTGTATEIALGWAVAVGSPVIFQTDLESEYRSDIFGERGILLGAVHGIVEALFRRYTANGMAPEDAFKNTVECITGNLSQTISKHGIISVYNSLNDSGKKEFEAAYSASYRPAQEILLECYEDVQYGNEIRSVVLAGNRFSPKEGLPAFPFKTIDDTYMWQVGKKVRAERKEGATGPLHPFTAGVYCATMMAQIEVLAKKGHSYSEICNESVIEAVDSLNPFMHARGVSFMVDNCSTTARLGARKWAPRFDYNLMQQAFPAVDRGEPIDQGLIEALKSDPVHQALQVTSSLRPPVDIAVTANLYGVRKELRE</sequence>
<keyword evidence="8" id="KW-0150">Chloroplast</keyword>
<gene>
    <name evidence="26" type="ORF">KFL_007270040</name>
</gene>
<proteinExistence type="inferred from homology"/>
<dbReference type="SUPFAM" id="SSF48179">
    <property type="entry name" value="6-phosphogluconate dehydrogenase C-terminal domain-like"/>
    <property type="match status" value="1"/>
</dbReference>
<dbReference type="InterPro" id="IPR013116">
    <property type="entry name" value="KARI_N"/>
</dbReference>
<evidence type="ECO:0000313" key="27">
    <source>
        <dbReference type="Proteomes" id="UP000054558"/>
    </source>
</evidence>
<dbReference type="GO" id="GO:0016853">
    <property type="term" value="F:isomerase activity"/>
    <property type="evidence" value="ECO:0007669"/>
    <property type="project" value="UniProtKB-KW"/>
</dbReference>
<dbReference type="PROSITE" id="PS51851">
    <property type="entry name" value="KARI_C"/>
    <property type="match status" value="2"/>
</dbReference>
<keyword evidence="12 22" id="KW-0460">Magnesium</keyword>
<feature type="chain" id="PRO_5012372433" description="Ketol-acid reductoisomerase, chloroplastic" evidence="23">
    <location>
        <begin position="22"/>
        <end position="599"/>
    </location>
</feature>